<proteinExistence type="predicted"/>
<evidence type="ECO:0008006" key="3">
    <source>
        <dbReference type="Google" id="ProtNLM"/>
    </source>
</evidence>
<protein>
    <recommendedName>
        <fullName evidence="3">LINE-1 reverse transcriptase like</fullName>
    </recommendedName>
</protein>
<feature type="non-terminal residue" evidence="1">
    <location>
        <position position="262"/>
    </location>
</feature>
<dbReference type="AlphaFoldDB" id="A0A392PFK4"/>
<dbReference type="Gene3D" id="3.60.10.10">
    <property type="entry name" value="Endonuclease/exonuclease/phosphatase"/>
    <property type="match status" value="1"/>
</dbReference>
<comment type="caution">
    <text evidence="1">The sequence shown here is derived from an EMBL/GenBank/DDBJ whole genome shotgun (WGS) entry which is preliminary data.</text>
</comment>
<reference evidence="1 2" key="1">
    <citation type="journal article" date="2018" name="Front. Plant Sci.">
        <title>Red Clover (Trifolium pratense) and Zigzag Clover (T. medium) - A Picture of Genomic Similarities and Differences.</title>
        <authorList>
            <person name="Dluhosova J."/>
            <person name="Istvanek J."/>
            <person name="Nedelnik J."/>
            <person name="Repkova J."/>
        </authorList>
    </citation>
    <scope>NUCLEOTIDE SEQUENCE [LARGE SCALE GENOMIC DNA]</scope>
    <source>
        <strain evidence="2">cv. 10/8</strain>
        <tissue evidence="1">Leaf</tissue>
    </source>
</reference>
<organism evidence="1 2">
    <name type="scientific">Trifolium medium</name>
    <dbReference type="NCBI Taxonomy" id="97028"/>
    <lineage>
        <taxon>Eukaryota</taxon>
        <taxon>Viridiplantae</taxon>
        <taxon>Streptophyta</taxon>
        <taxon>Embryophyta</taxon>
        <taxon>Tracheophyta</taxon>
        <taxon>Spermatophyta</taxon>
        <taxon>Magnoliopsida</taxon>
        <taxon>eudicotyledons</taxon>
        <taxon>Gunneridae</taxon>
        <taxon>Pentapetalae</taxon>
        <taxon>rosids</taxon>
        <taxon>fabids</taxon>
        <taxon>Fabales</taxon>
        <taxon>Fabaceae</taxon>
        <taxon>Papilionoideae</taxon>
        <taxon>50 kb inversion clade</taxon>
        <taxon>NPAAA clade</taxon>
        <taxon>Hologalegina</taxon>
        <taxon>IRL clade</taxon>
        <taxon>Trifolieae</taxon>
        <taxon>Trifolium</taxon>
    </lineage>
</organism>
<sequence length="262" mass="30642">RKGVLGNLDGQRSSEMVAFDSFLNNLDLVDMPLLGRSFTWFHPNGISMSRLDRVLISSDWADVWGEPSVRVLDRDVADHCPLVLRYSSVVWGPKPFRFNNFWLRHKDFKDVITKAWEAQEFEGWMGFILKERFKELKGVVKEWSSMTYGEMEGKKKSLINEIMVLDLKSESLGLVEGEVVERKKLFDDLWNTLKCIDAMIFQRSRSKWLKEGDSNSRFFHNCIKARKRRNNVVALRSINGWVEGPIQVREEVVSYFRNHFAN</sequence>
<accession>A0A392PFK4</accession>
<dbReference type="InterPro" id="IPR036691">
    <property type="entry name" value="Endo/exonu/phosph_ase_sf"/>
</dbReference>
<dbReference type="PANTHER" id="PTHR33710:SF64">
    <property type="entry name" value="ENDONUCLEASE_EXONUCLEASE_PHOSPHATASE DOMAIN-CONTAINING PROTEIN"/>
    <property type="match status" value="1"/>
</dbReference>
<feature type="non-terminal residue" evidence="1">
    <location>
        <position position="1"/>
    </location>
</feature>
<dbReference type="PANTHER" id="PTHR33710">
    <property type="entry name" value="BNAC02G09200D PROTEIN"/>
    <property type="match status" value="1"/>
</dbReference>
<dbReference type="SUPFAM" id="SSF56219">
    <property type="entry name" value="DNase I-like"/>
    <property type="match status" value="1"/>
</dbReference>
<dbReference type="Proteomes" id="UP000265520">
    <property type="component" value="Unassembled WGS sequence"/>
</dbReference>
<dbReference type="EMBL" id="LXQA010076740">
    <property type="protein sequence ID" value="MCI10564.1"/>
    <property type="molecule type" value="Genomic_DNA"/>
</dbReference>
<name>A0A392PFK4_9FABA</name>
<evidence type="ECO:0000313" key="1">
    <source>
        <dbReference type="EMBL" id="MCI10564.1"/>
    </source>
</evidence>
<keyword evidence="2" id="KW-1185">Reference proteome</keyword>
<evidence type="ECO:0000313" key="2">
    <source>
        <dbReference type="Proteomes" id="UP000265520"/>
    </source>
</evidence>